<gene>
    <name evidence="2" type="ORF">R1flu_028064</name>
</gene>
<keyword evidence="1" id="KW-0812">Transmembrane</keyword>
<evidence type="ECO:0000313" key="2">
    <source>
        <dbReference type="EMBL" id="KAL2609491.1"/>
    </source>
</evidence>
<proteinExistence type="predicted"/>
<evidence type="ECO:0000313" key="3">
    <source>
        <dbReference type="Proteomes" id="UP001605036"/>
    </source>
</evidence>
<keyword evidence="1" id="KW-1133">Transmembrane helix</keyword>
<dbReference type="Proteomes" id="UP001605036">
    <property type="component" value="Unassembled WGS sequence"/>
</dbReference>
<organism evidence="2 3">
    <name type="scientific">Riccia fluitans</name>
    <dbReference type="NCBI Taxonomy" id="41844"/>
    <lineage>
        <taxon>Eukaryota</taxon>
        <taxon>Viridiplantae</taxon>
        <taxon>Streptophyta</taxon>
        <taxon>Embryophyta</taxon>
        <taxon>Marchantiophyta</taxon>
        <taxon>Marchantiopsida</taxon>
        <taxon>Marchantiidae</taxon>
        <taxon>Marchantiales</taxon>
        <taxon>Ricciaceae</taxon>
        <taxon>Riccia</taxon>
    </lineage>
</organism>
<reference evidence="2 3" key="1">
    <citation type="submission" date="2024-09" db="EMBL/GenBank/DDBJ databases">
        <title>Chromosome-scale assembly of Riccia fluitans.</title>
        <authorList>
            <person name="Paukszto L."/>
            <person name="Sawicki J."/>
            <person name="Karawczyk K."/>
            <person name="Piernik-Szablinska J."/>
            <person name="Szczecinska M."/>
            <person name="Mazdziarz M."/>
        </authorList>
    </citation>
    <scope>NUCLEOTIDE SEQUENCE [LARGE SCALE GENOMIC DNA]</scope>
    <source>
        <strain evidence="2">Rf_01</strain>
        <tissue evidence="2">Aerial parts of the thallus</tissue>
    </source>
</reference>
<sequence>MKRKLDCGLRVGDGGNSQLDCIIFSCCSVKNPIYVCGISRAWDRMALTSSLLMCSKVSCGWSPLLNLRWMSFIAAENPPKEPNMSCTCSKYGCLLLSNAVLGYACTVFLWLGCASSLTRGMSQIRLRCAQKDLSVQADFSFPDHGVSSGFYEEWRAKHGCLLERWTANPRSNGRCKGLENRRICCHVPDFAD</sequence>
<protein>
    <submittedName>
        <fullName evidence="2">Uncharacterized protein</fullName>
    </submittedName>
</protein>
<dbReference type="AlphaFoldDB" id="A0ABD1XNJ8"/>
<keyword evidence="3" id="KW-1185">Reference proteome</keyword>
<feature type="transmembrane region" description="Helical" evidence="1">
    <location>
        <begin position="94"/>
        <end position="117"/>
    </location>
</feature>
<evidence type="ECO:0000256" key="1">
    <source>
        <dbReference type="SAM" id="Phobius"/>
    </source>
</evidence>
<accession>A0ABD1XNJ8</accession>
<dbReference type="EMBL" id="JBHFFA010000008">
    <property type="protein sequence ID" value="KAL2609491.1"/>
    <property type="molecule type" value="Genomic_DNA"/>
</dbReference>
<keyword evidence="1" id="KW-0472">Membrane</keyword>
<comment type="caution">
    <text evidence="2">The sequence shown here is derived from an EMBL/GenBank/DDBJ whole genome shotgun (WGS) entry which is preliminary data.</text>
</comment>
<name>A0ABD1XNJ8_9MARC</name>